<evidence type="ECO:0000313" key="3">
    <source>
        <dbReference type="Proteomes" id="UP000194236"/>
    </source>
</evidence>
<reference evidence="2 3" key="1">
    <citation type="submission" date="2017-03" db="EMBL/GenBank/DDBJ databases">
        <title>Genome Survey of Euroglyphus maynei.</title>
        <authorList>
            <person name="Arlian L.G."/>
            <person name="Morgan M.S."/>
            <person name="Rider S.D."/>
        </authorList>
    </citation>
    <scope>NUCLEOTIDE SEQUENCE [LARGE SCALE GENOMIC DNA]</scope>
    <source>
        <strain evidence="2">Arlian Lab</strain>
        <tissue evidence="2">Whole body</tissue>
    </source>
</reference>
<comment type="caution">
    <text evidence="2">The sequence shown here is derived from an EMBL/GenBank/DDBJ whole genome shotgun (WGS) entry which is preliminary data.</text>
</comment>
<dbReference type="AlphaFoldDB" id="A0A1Y3AX42"/>
<name>A0A1Y3AX42_EURMA</name>
<gene>
    <name evidence="2" type="ORF">BLA29_011497</name>
</gene>
<accession>A0A1Y3AX42</accession>
<dbReference type="Proteomes" id="UP000194236">
    <property type="component" value="Unassembled WGS sequence"/>
</dbReference>
<proteinExistence type="predicted"/>
<feature type="region of interest" description="Disordered" evidence="1">
    <location>
        <begin position="155"/>
        <end position="207"/>
    </location>
</feature>
<evidence type="ECO:0000313" key="2">
    <source>
        <dbReference type="EMBL" id="OTF72203.1"/>
    </source>
</evidence>
<sequence length="207" mass="20747">MTLSVSQNDSIAQILSGLSNPVPIATSTASVNNVSGIQVPTTDPPSYASSMAALAAQRAIVISPSVGHTNGGNSSTYVQSATAIVATTTTSDHHPANKTLCQANNSQNCDLVNTVESICTSQISALQGGTSSSSSSPATAVATVSAANRRIGLILPSSGESAPGPPLPPKPNSSNTHANHVQPPPPPPPPLSHLHSGHLQSLATANN</sequence>
<keyword evidence="3" id="KW-1185">Reference proteome</keyword>
<evidence type="ECO:0000256" key="1">
    <source>
        <dbReference type="SAM" id="MobiDB-lite"/>
    </source>
</evidence>
<feature type="compositionally biased region" description="Low complexity" evidence="1">
    <location>
        <begin position="192"/>
        <end position="207"/>
    </location>
</feature>
<feature type="non-terminal residue" evidence="2">
    <location>
        <position position="207"/>
    </location>
</feature>
<feature type="compositionally biased region" description="Pro residues" evidence="1">
    <location>
        <begin position="182"/>
        <end position="191"/>
    </location>
</feature>
<dbReference type="EMBL" id="MUJZ01057366">
    <property type="protein sequence ID" value="OTF72203.1"/>
    <property type="molecule type" value="Genomic_DNA"/>
</dbReference>
<organism evidence="2 3">
    <name type="scientific">Euroglyphus maynei</name>
    <name type="common">Mayne's house dust mite</name>
    <dbReference type="NCBI Taxonomy" id="6958"/>
    <lineage>
        <taxon>Eukaryota</taxon>
        <taxon>Metazoa</taxon>
        <taxon>Ecdysozoa</taxon>
        <taxon>Arthropoda</taxon>
        <taxon>Chelicerata</taxon>
        <taxon>Arachnida</taxon>
        <taxon>Acari</taxon>
        <taxon>Acariformes</taxon>
        <taxon>Sarcoptiformes</taxon>
        <taxon>Astigmata</taxon>
        <taxon>Psoroptidia</taxon>
        <taxon>Analgoidea</taxon>
        <taxon>Pyroglyphidae</taxon>
        <taxon>Pyroglyphinae</taxon>
        <taxon>Euroglyphus</taxon>
    </lineage>
</organism>
<protein>
    <submittedName>
        <fullName evidence="2">Uncharacterized protein</fullName>
    </submittedName>
</protein>